<name>A0ABM6M978_9SPHN</name>
<accession>A0ABM6M978</accession>
<dbReference type="Gene3D" id="1.10.10.10">
    <property type="entry name" value="Winged helix-like DNA-binding domain superfamily/Winged helix DNA-binding domain"/>
    <property type="match status" value="1"/>
</dbReference>
<dbReference type="InterPro" id="IPR036388">
    <property type="entry name" value="WH-like_DNA-bd_sf"/>
</dbReference>
<gene>
    <name evidence="2" type="ORF">B5J99_14615</name>
</gene>
<dbReference type="InterPro" id="IPR000792">
    <property type="entry name" value="Tscrpt_reg_LuxR_C"/>
</dbReference>
<organism evidence="2 3">
    <name type="scientific">Blastomonas fulva</name>
    <dbReference type="NCBI Taxonomy" id="1550728"/>
    <lineage>
        <taxon>Bacteria</taxon>
        <taxon>Pseudomonadati</taxon>
        <taxon>Pseudomonadota</taxon>
        <taxon>Alphaproteobacteria</taxon>
        <taxon>Sphingomonadales</taxon>
        <taxon>Sphingomonadaceae</taxon>
        <taxon>Blastomonas</taxon>
    </lineage>
</organism>
<dbReference type="RefSeq" id="WP_117352789.1">
    <property type="nucleotide sequence ID" value="NZ_CP020083.1"/>
</dbReference>
<evidence type="ECO:0000313" key="3">
    <source>
        <dbReference type="Proteomes" id="UP000258016"/>
    </source>
</evidence>
<keyword evidence="3" id="KW-1185">Reference proteome</keyword>
<dbReference type="InterPro" id="IPR016032">
    <property type="entry name" value="Sig_transdc_resp-reg_C-effctor"/>
</dbReference>
<dbReference type="SMART" id="SM00421">
    <property type="entry name" value="HTH_LUXR"/>
    <property type="match status" value="1"/>
</dbReference>
<reference evidence="2 3" key="1">
    <citation type="submission" date="2017-03" db="EMBL/GenBank/DDBJ databases">
        <title>Complete genome sequence of Blastomonas fulva degrading microcsystin LR.</title>
        <authorList>
            <person name="Lee H.-g."/>
            <person name="Jin L."/>
            <person name="oh H.-M."/>
        </authorList>
    </citation>
    <scope>NUCLEOTIDE SEQUENCE [LARGE SCALE GENOMIC DNA]</scope>
    <source>
        <strain evidence="2 3">T2</strain>
    </source>
</reference>
<protein>
    <recommendedName>
        <fullName evidence="1">HTH luxR-type domain-containing protein</fullName>
    </recommendedName>
</protein>
<evidence type="ECO:0000259" key="1">
    <source>
        <dbReference type="SMART" id="SM00421"/>
    </source>
</evidence>
<dbReference type="EMBL" id="CP020083">
    <property type="protein sequence ID" value="ASR52537.1"/>
    <property type="molecule type" value="Genomic_DNA"/>
</dbReference>
<dbReference type="Proteomes" id="UP000258016">
    <property type="component" value="Chromosome"/>
</dbReference>
<dbReference type="GeneID" id="303486815"/>
<sequence length="359" mass="39817">MIVISNQFDRLDEYIAEAALGNISWSQSLKSMSEIVGAEAMTMDLILGDGQSITSLGAYGFDQAVVDAYAEHYAQVDPRLEYVQAYGKNGVIFDDEIQQSSLQGHNSEFWSWLETANAPRNAAVLVLPCVDNARIVMAVHRDKSSSSQNGLMGFFTEFYHKFNMVNSMLRMDIRNGGATDRPFTPLRNIDSFQLCVDENLMVVDAGGMTRYLLAMTGLARLGDEGQLGALPADFQAALMNVLHNLPPHDSTPLAHKGDLTDSVVHISAVVGEDSTRLASITVTYVRHPAEPEKVFMGAFGLTRRQAELLKFLRHVYSLDDAANLMSISKNTARVFLAQIFDRTKIRNRIDLLRLADRFS</sequence>
<dbReference type="SUPFAM" id="SSF46894">
    <property type="entry name" value="C-terminal effector domain of the bipartite response regulators"/>
    <property type="match status" value="1"/>
</dbReference>
<evidence type="ECO:0000313" key="2">
    <source>
        <dbReference type="EMBL" id="ASR52537.1"/>
    </source>
</evidence>
<feature type="domain" description="HTH luxR-type" evidence="1">
    <location>
        <begin position="298"/>
        <end position="355"/>
    </location>
</feature>
<proteinExistence type="predicted"/>